<dbReference type="NCBIfam" id="TIGR02937">
    <property type="entry name" value="sigma70-ECF"/>
    <property type="match status" value="1"/>
</dbReference>
<dbReference type="SUPFAM" id="SSF88946">
    <property type="entry name" value="Sigma2 domain of RNA polymerase sigma factors"/>
    <property type="match status" value="1"/>
</dbReference>
<comment type="similarity">
    <text evidence="1">Belongs to the sigma-70 factor family. ECF subfamily.</text>
</comment>
<accession>A0ABV9HI86</accession>
<dbReference type="InterPro" id="IPR013324">
    <property type="entry name" value="RNA_pol_sigma_r3/r4-like"/>
</dbReference>
<gene>
    <name evidence="8" type="ORF">ACFO6V_13715</name>
</gene>
<dbReference type="PANTHER" id="PTHR43133:SF50">
    <property type="entry name" value="ECF RNA POLYMERASE SIGMA FACTOR SIGM"/>
    <property type="match status" value="1"/>
</dbReference>
<dbReference type="Pfam" id="PF08281">
    <property type="entry name" value="Sigma70_r4_2"/>
    <property type="match status" value="1"/>
</dbReference>
<dbReference type="InterPro" id="IPR000792">
    <property type="entry name" value="Tscrpt_reg_LuxR_C"/>
</dbReference>
<comment type="caution">
    <text evidence="8">The sequence shown here is derived from an EMBL/GenBank/DDBJ whole genome shotgun (WGS) entry which is preliminary data.</text>
</comment>
<dbReference type="InterPro" id="IPR007627">
    <property type="entry name" value="RNA_pol_sigma70_r2"/>
</dbReference>
<dbReference type="SMART" id="SM00421">
    <property type="entry name" value="HTH_LUXR"/>
    <property type="match status" value="1"/>
</dbReference>
<name>A0ABV9HI86_9MICO</name>
<evidence type="ECO:0000256" key="4">
    <source>
        <dbReference type="ARBA" id="ARBA00023125"/>
    </source>
</evidence>
<evidence type="ECO:0000256" key="2">
    <source>
        <dbReference type="ARBA" id="ARBA00023015"/>
    </source>
</evidence>
<dbReference type="InterPro" id="IPR014284">
    <property type="entry name" value="RNA_pol_sigma-70_dom"/>
</dbReference>
<dbReference type="Pfam" id="PF04542">
    <property type="entry name" value="Sigma70_r2"/>
    <property type="match status" value="1"/>
</dbReference>
<dbReference type="InterPro" id="IPR013249">
    <property type="entry name" value="RNA_pol_sigma70_r4_t2"/>
</dbReference>
<dbReference type="RefSeq" id="WP_377136230.1">
    <property type="nucleotide sequence ID" value="NZ_JBHSFI010000004.1"/>
</dbReference>
<evidence type="ECO:0000313" key="9">
    <source>
        <dbReference type="Proteomes" id="UP001596011"/>
    </source>
</evidence>
<dbReference type="InterPro" id="IPR013325">
    <property type="entry name" value="RNA_pol_sigma_r2"/>
</dbReference>
<reference evidence="9" key="1">
    <citation type="journal article" date="2019" name="Int. J. Syst. Evol. Microbiol.">
        <title>The Global Catalogue of Microorganisms (GCM) 10K type strain sequencing project: providing services to taxonomists for standard genome sequencing and annotation.</title>
        <authorList>
            <consortium name="The Broad Institute Genomics Platform"/>
            <consortium name="The Broad Institute Genome Sequencing Center for Infectious Disease"/>
            <person name="Wu L."/>
            <person name="Ma J."/>
        </authorList>
    </citation>
    <scope>NUCLEOTIDE SEQUENCE [LARGE SCALE GENOMIC DNA]</scope>
    <source>
        <strain evidence="9">CCUG 42722</strain>
    </source>
</reference>
<keyword evidence="6" id="KW-0812">Transmembrane</keyword>
<dbReference type="EMBL" id="JBHSFI010000004">
    <property type="protein sequence ID" value="MFC4629295.1"/>
    <property type="molecule type" value="Genomic_DNA"/>
</dbReference>
<dbReference type="InterPro" id="IPR039425">
    <property type="entry name" value="RNA_pol_sigma-70-like"/>
</dbReference>
<dbReference type="Gene3D" id="1.10.1740.10">
    <property type="match status" value="1"/>
</dbReference>
<protein>
    <submittedName>
        <fullName evidence="8">RNA polymerase sigma factor</fullName>
    </submittedName>
</protein>
<dbReference type="PANTHER" id="PTHR43133">
    <property type="entry name" value="RNA POLYMERASE ECF-TYPE SIGMA FACTO"/>
    <property type="match status" value="1"/>
</dbReference>
<dbReference type="CDD" id="cd06171">
    <property type="entry name" value="Sigma70_r4"/>
    <property type="match status" value="1"/>
</dbReference>
<keyword evidence="9" id="KW-1185">Reference proteome</keyword>
<evidence type="ECO:0000259" key="7">
    <source>
        <dbReference type="SMART" id="SM00421"/>
    </source>
</evidence>
<evidence type="ECO:0000256" key="5">
    <source>
        <dbReference type="ARBA" id="ARBA00023163"/>
    </source>
</evidence>
<organism evidence="8 9">
    <name type="scientific">Promicromonospora alba</name>
    <dbReference type="NCBI Taxonomy" id="1616110"/>
    <lineage>
        <taxon>Bacteria</taxon>
        <taxon>Bacillati</taxon>
        <taxon>Actinomycetota</taxon>
        <taxon>Actinomycetes</taxon>
        <taxon>Micrococcales</taxon>
        <taxon>Promicromonosporaceae</taxon>
        <taxon>Promicromonospora</taxon>
    </lineage>
</organism>
<dbReference type="SUPFAM" id="SSF88659">
    <property type="entry name" value="Sigma3 and sigma4 domains of RNA polymerase sigma factors"/>
    <property type="match status" value="1"/>
</dbReference>
<keyword evidence="2" id="KW-0805">Transcription regulation</keyword>
<keyword evidence="3" id="KW-0731">Sigma factor</keyword>
<evidence type="ECO:0000313" key="8">
    <source>
        <dbReference type="EMBL" id="MFC4629295.1"/>
    </source>
</evidence>
<keyword evidence="5" id="KW-0804">Transcription</keyword>
<keyword evidence="6" id="KW-1133">Transmembrane helix</keyword>
<dbReference type="Gene3D" id="1.10.10.10">
    <property type="entry name" value="Winged helix-like DNA-binding domain superfamily/Winged helix DNA-binding domain"/>
    <property type="match status" value="1"/>
</dbReference>
<feature type="transmembrane region" description="Helical" evidence="6">
    <location>
        <begin position="205"/>
        <end position="224"/>
    </location>
</feature>
<dbReference type="InterPro" id="IPR036388">
    <property type="entry name" value="WH-like_DNA-bd_sf"/>
</dbReference>
<dbReference type="Proteomes" id="UP001596011">
    <property type="component" value="Unassembled WGS sequence"/>
</dbReference>
<evidence type="ECO:0000256" key="6">
    <source>
        <dbReference type="SAM" id="Phobius"/>
    </source>
</evidence>
<feature type="domain" description="HTH luxR-type" evidence="7">
    <location>
        <begin position="124"/>
        <end position="178"/>
    </location>
</feature>
<evidence type="ECO:0000256" key="1">
    <source>
        <dbReference type="ARBA" id="ARBA00010641"/>
    </source>
</evidence>
<proteinExistence type="inferred from homology"/>
<keyword evidence="6" id="KW-0472">Membrane</keyword>
<sequence length="615" mass="66640">MTQWENELTELATSRGGALVGYAYSLCRDRAQAEDLVQDALVKVFSRLRRLPGTADGGRQVVDLDQPRLTNAEAYVRRAILTIYLDGYRRQSSWSSFKHLLADDDWSPGADRVATARVDVGAALAQLSPRQREAVMLRFFDDMTVPQIAAALGTRPGTIKRYLSNAIELLRTALVEMATPELETSLDERLDAVTGAVRRRRTAKVGAVAGVSMVLAVALAWGAFAVKPWIRSEPLPAIDSVEYTPGYVPVHWNDSTGVYCGMPVEQLLAMDTGTLDIEISGDLAANPRGLTSFWSLPVTISGEVPDGVFDEEFASMTYPLIVWTHEGRIVDLPRYWAEAANAEAPPELVEHGTWTGLAEADNASSCRADTLVGEEDEPLARYYDNERAGGRYELIAIVADPDRADKPEDNARRLLVSDPVTVNLRSGVAPPPEFAPPSDDCSGAAYAGRDLVAPGSPEGLRAVAARLLEAVTTCDERLAVELAGNELETAPRSQWEAARSVNDVFALPESGDRTPYATIARLLTETEPVNADDGDAVTWPRVATYVKNETAWQEAVDAGAVSAEQADVDRAAGTYTGWQLSIRSDGGYGPTWSTFYEGDDEWCPPAEGGLDPACS</sequence>
<evidence type="ECO:0000256" key="3">
    <source>
        <dbReference type="ARBA" id="ARBA00023082"/>
    </source>
</evidence>
<keyword evidence="4" id="KW-0238">DNA-binding</keyword>